<feature type="domain" description="GCM" evidence="7">
    <location>
        <begin position="4"/>
        <end position="159"/>
    </location>
</feature>
<comment type="caution">
    <text evidence="8">The sequence shown here is derived from an EMBL/GenBank/DDBJ whole genome shotgun (WGS) entry which is preliminary data.</text>
</comment>
<keyword evidence="9" id="KW-1185">Reference proteome</keyword>
<dbReference type="PANTHER" id="PTHR12414:SF7">
    <property type="entry name" value="CHORION-SPECIFIC TRANSCRIPTION FACTOR GCMB"/>
    <property type="match status" value="1"/>
</dbReference>
<dbReference type="GO" id="GO:0005634">
    <property type="term" value="C:nucleus"/>
    <property type="evidence" value="ECO:0007669"/>
    <property type="project" value="TreeGrafter"/>
</dbReference>
<feature type="region of interest" description="Disordered" evidence="6">
    <location>
        <begin position="397"/>
        <end position="429"/>
    </location>
</feature>
<dbReference type="InterPro" id="IPR003902">
    <property type="entry name" value="Tscrpt_reg_GCM"/>
</dbReference>
<feature type="compositionally biased region" description="Low complexity" evidence="6">
    <location>
        <begin position="161"/>
        <end position="170"/>
    </location>
</feature>
<dbReference type="SUPFAM" id="SSF90073">
    <property type="entry name" value="GCM domain"/>
    <property type="match status" value="1"/>
</dbReference>
<dbReference type="Pfam" id="PF03615">
    <property type="entry name" value="GCM"/>
    <property type="match status" value="1"/>
</dbReference>
<dbReference type="EMBL" id="JAGFMF010012099">
    <property type="protein sequence ID" value="KAG8507711.1"/>
    <property type="molecule type" value="Genomic_DNA"/>
</dbReference>
<dbReference type="Gene3D" id="3.30.70.3530">
    <property type="entry name" value="GCM motif"/>
    <property type="match status" value="1"/>
</dbReference>
<protein>
    <submittedName>
        <fullName evidence="8">Chorion-specific transcription factor GCMb</fullName>
    </submittedName>
</protein>
<sequence length="460" mass="49931">MRLTGTHARRRRRFQDPIPFDHFCEWPDGHVRRVYPADERRAQRHLSGWAMRNTNNHKGRVLKKSCLGVVLCARGCVRPDGSRLRLRPAICDRARRKQREKPCPGCRSALEFVPCRGHSGYPVTNFWRLDGDRIFFQAKGVHDHPRPESKSETEARRSAVRRQTPCPYQPQRRRPRGAEVRGSRTSSGHTLGPASLETVPDTVPLPGQPCFSPPDTEAHAATCSLATLHSHLSPPFQKRPDPPICLPRPPCSYKPAGPPHARVGPAPAPCRDTSGAPLDSYWVPVGAPPWEAGWSCGLEGCVDVPSKHPGGRPAPRDGPVAACPAQHPERPCRCFPAPPAGALGLQTVITAHMSCQAFQPWGHVPDGTSLWGWTCTPENAPLSICPDASDLLATLSRRPSPQEAPGGCGASRGTLALPQQPAPSGTDGAEIWGACPSGRGSAVHLAEPVHQLVGYHGQDF</sequence>
<dbReference type="InterPro" id="IPR043020">
    <property type="entry name" value="GCM_large"/>
</dbReference>
<proteinExistence type="predicted"/>
<keyword evidence="4" id="KW-0804">Transcription</keyword>
<dbReference type="PROSITE" id="PS50807">
    <property type="entry name" value="GCM"/>
    <property type="match status" value="1"/>
</dbReference>
<evidence type="ECO:0000256" key="3">
    <source>
        <dbReference type="ARBA" id="ARBA00023125"/>
    </source>
</evidence>
<dbReference type="GO" id="GO:0042063">
    <property type="term" value="P:gliogenesis"/>
    <property type="evidence" value="ECO:0007669"/>
    <property type="project" value="TreeGrafter"/>
</dbReference>
<dbReference type="OrthoDB" id="6241117at2759"/>
<evidence type="ECO:0000313" key="9">
    <source>
        <dbReference type="Proteomes" id="UP000700334"/>
    </source>
</evidence>
<keyword evidence="2" id="KW-0805">Transcription regulation</keyword>
<dbReference type="GO" id="GO:0001228">
    <property type="term" value="F:DNA-binding transcription activator activity, RNA polymerase II-specific"/>
    <property type="evidence" value="ECO:0007669"/>
    <property type="project" value="InterPro"/>
</dbReference>
<name>A0A8J6DGY2_GALPY</name>
<evidence type="ECO:0000256" key="1">
    <source>
        <dbReference type="ARBA" id="ARBA00022473"/>
    </source>
</evidence>
<dbReference type="InterPro" id="IPR036115">
    <property type="entry name" value="GCM_dom_sf"/>
</dbReference>
<evidence type="ECO:0000256" key="6">
    <source>
        <dbReference type="SAM" id="MobiDB-lite"/>
    </source>
</evidence>
<dbReference type="GO" id="GO:0000978">
    <property type="term" value="F:RNA polymerase II cis-regulatory region sequence-specific DNA binding"/>
    <property type="evidence" value="ECO:0007669"/>
    <property type="project" value="TreeGrafter"/>
</dbReference>
<dbReference type="PANTHER" id="PTHR12414">
    <property type="entry name" value="GLIAL CELLS MISSING RELATED/GLIDE"/>
    <property type="match status" value="1"/>
</dbReference>
<evidence type="ECO:0000256" key="4">
    <source>
        <dbReference type="ARBA" id="ARBA00023163"/>
    </source>
</evidence>
<dbReference type="InterPro" id="IPR043021">
    <property type="entry name" value="GCM_small"/>
</dbReference>
<dbReference type="Proteomes" id="UP000700334">
    <property type="component" value="Unassembled WGS sequence"/>
</dbReference>
<accession>A0A8J6DGY2</accession>
<dbReference type="AlphaFoldDB" id="A0A8J6DGY2"/>
<organism evidence="8 9">
    <name type="scientific">Galemys pyrenaicus</name>
    <name type="common">Iberian desman</name>
    <name type="synonym">Pyrenean desman</name>
    <dbReference type="NCBI Taxonomy" id="202257"/>
    <lineage>
        <taxon>Eukaryota</taxon>
        <taxon>Metazoa</taxon>
        <taxon>Chordata</taxon>
        <taxon>Craniata</taxon>
        <taxon>Vertebrata</taxon>
        <taxon>Euteleostomi</taxon>
        <taxon>Mammalia</taxon>
        <taxon>Eutheria</taxon>
        <taxon>Laurasiatheria</taxon>
        <taxon>Eulipotyphla</taxon>
        <taxon>Talpidae</taxon>
        <taxon>Galemys</taxon>
    </lineage>
</organism>
<keyword evidence="5" id="KW-0539">Nucleus</keyword>
<dbReference type="InterPro" id="IPR039791">
    <property type="entry name" value="GCM"/>
</dbReference>
<gene>
    <name evidence="8" type="ORF">J0S82_010241</name>
</gene>
<feature type="compositionally biased region" description="Basic and acidic residues" evidence="6">
    <location>
        <begin position="140"/>
        <end position="157"/>
    </location>
</feature>
<reference evidence="8" key="1">
    <citation type="journal article" date="2021" name="Evol. Appl.">
        <title>The genome of the Pyrenean desman and the effects of bottlenecks and inbreeding on the genomic landscape of an endangered species.</title>
        <authorList>
            <person name="Escoda L."/>
            <person name="Castresana J."/>
        </authorList>
    </citation>
    <scope>NUCLEOTIDE SEQUENCE</scope>
    <source>
        <strain evidence="8">IBE-C5619</strain>
    </source>
</reference>
<evidence type="ECO:0000256" key="5">
    <source>
        <dbReference type="ARBA" id="ARBA00023242"/>
    </source>
</evidence>
<keyword evidence="1" id="KW-0217">Developmental protein</keyword>
<keyword evidence="3" id="KW-0238">DNA-binding</keyword>
<evidence type="ECO:0000256" key="2">
    <source>
        <dbReference type="ARBA" id="ARBA00023015"/>
    </source>
</evidence>
<dbReference type="Gene3D" id="2.20.25.670">
    <property type="entry name" value="GCM domain, large subdomain"/>
    <property type="match status" value="1"/>
</dbReference>
<evidence type="ECO:0000313" key="8">
    <source>
        <dbReference type="EMBL" id="KAG8507711.1"/>
    </source>
</evidence>
<evidence type="ECO:0000259" key="7">
    <source>
        <dbReference type="PROSITE" id="PS50807"/>
    </source>
</evidence>
<feature type="region of interest" description="Disordered" evidence="6">
    <location>
        <begin position="140"/>
        <end position="216"/>
    </location>
</feature>